<evidence type="ECO:0000313" key="2">
    <source>
        <dbReference type="Proteomes" id="UP000595140"/>
    </source>
</evidence>
<keyword evidence="2" id="KW-1185">Reference proteome</keyword>
<proteinExistence type="predicted"/>
<dbReference type="AlphaFoldDB" id="A0A484ML07"/>
<dbReference type="Proteomes" id="UP000595140">
    <property type="component" value="Unassembled WGS sequence"/>
</dbReference>
<evidence type="ECO:0000313" key="1">
    <source>
        <dbReference type="EMBL" id="VFQ89157.1"/>
    </source>
</evidence>
<organism evidence="1 2">
    <name type="scientific">Cuscuta campestris</name>
    <dbReference type="NCBI Taxonomy" id="132261"/>
    <lineage>
        <taxon>Eukaryota</taxon>
        <taxon>Viridiplantae</taxon>
        <taxon>Streptophyta</taxon>
        <taxon>Embryophyta</taxon>
        <taxon>Tracheophyta</taxon>
        <taxon>Spermatophyta</taxon>
        <taxon>Magnoliopsida</taxon>
        <taxon>eudicotyledons</taxon>
        <taxon>Gunneridae</taxon>
        <taxon>Pentapetalae</taxon>
        <taxon>asterids</taxon>
        <taxon>lamiids</taxon>
        <taxon>Solanales</taxon>
        <taxon>Convolvulaceae</taxon>
        <taxon>Cuscuteae</taxon>
        <taxon>Cuscuta</taxon>
        <taxon>Cuscuta subgen. Grammica</taxon>
        <taxon>Cuscuta sect. Cleistogrammica</taxon>
    </lineage>
</organism>
<reference evidence="1 2" key="1">
    <citation type="submission" date="2018-04" db="EMBL/GenBank/DDBJ databases">
        <authorList>
            <person name="Vogel A."/>
        </authorList>
    </citation>
    <scope>NUCLEOTIDE SEQUENCE [LARGE SCALE GENOMIC DNA]</scope>
</reference>
<sequence length="88" mass="9384">MRFHQSYAPFRNICDANSERSASGTLKFLSTRSICSSQSNAIWGSPILSPRNSSAPLSFNILKVTMRGCGCGGGGGWNMGINCAMCCI</sequence>
<accession>A0A484ML07</accession>
<gene>
    <name evidence="1" type="ORF">CCAM_LOCUS30933</name>
</gene>
<name>A0A484ML07_9ASTE</name>
<protein>
    <submittedName>
        <fullName evidence="1">Uncharacterized protein</fullName>
    </submittedName>
</protein>
<dbReference type="EMBL" id="OOIL02003737">
    <property type="protein sequence ID" value="VFQ89157.1"/>
    <property type="molecule type" value="Genomic_DNA"/>
</dbReference>